<dbReference type="HOGENOM" id="CLU_050192_1_1_10"/>
<keyword evidence="1" id="KW-1133">Transmembrane helix</keyword>
<feature type="domain" description="Protein FecR C-terminal" evidence="3">
    <location>
        <begin position="320"/>
        <end position="387"/>
    </location>
</feature>
<feature type="transmembrane region" description="Helical" evidence="1">
    <location>
        <begin position="84"/>
        <end position="101"/>
    </location>
</feature>
<dbReference type="FunFam" id="2.60.120.1440:FF:000001">
    <property type="entry name" value="Putative anti-sigma factor"/>
    <property type="match status" value="1"/>
</dbReference>
<dbReference type="Proteomes" id="UP000008898">
    <property type="component" value="Chromosome"/>
</dbReference>
<proteinExistence type="predicted"/>
<evidence type="ECO:0000256" key="1">
    <source>
        <dbReference type="SAM" id="Phobius"/>
    </source>
</evidence>
<dbReference type="AlphaFoldDB" id="G0L5S2"/>
<dbReference type="PANTHER" id="PTHR30273:SF2">
    <property type="entry name" value="PROTEIN FECR"/>
    <property type="match status" value="1"/>
</dbReference>
<reference evidence="4 5" key="2">
    <citation type="journal article" date="2012" name="Environ. Microbiol.">
        <title>Characterization of the first alginolytic operons in a marine bacterium: from their emergence in marine Flavobacteriia to their independent transfers to marine Proteobacteria and human gut Bacteroides.</title>
        <authorList>
            <person name="Thomas F."/>
            <person name="Barbeyron T."/>
            <person name="Tonon T."/>
            <person name="Genicot S."/>
            <person name="Czjzek M."/>
            <person name="Michel G."/>
        </authorList>
    </citation>
    <scope>NUCLEOTIDE SEQUENCE [LARGE SCALE GENOMIC DNA]</scope>
    <source>
        <strain evidence="5">DSM 12802 / CCUG 47099 / CIP 106680 / NCIMB 13871 / Dsij</strain>
    </source>
</reference>
<dbReference type="InterPro" id="IPR006860">
    <property type="entry name" value="FecR"/>
</dbReference>
<dbReference type="InterPro" id="IPR032508">
    <property type="entry name" value="FecR_C"/>
</dbReference>
<dbReference type="EMBL" id="FP476056">
    <property type="protein sequence ID" value="CAZ96448.1"/>
    <property type="molecule type" value="Genomic_DNA"/>
</dbReference>
<keyword evidence="1" id="KW-0472">Membrane</keyword>
<organism evidence="4 5">
    <name type="scientific">Zobellia galactanivorans (strain DSM 12802 / CCUG 47099 / CIP 106680 / NCIMB 13871 / Dsij)</name>
    <dbReference type="NCBI Taxonomy" id="63186"/>
    <lineage>
        <taxon>Bacteria</taxon>
        <taxon>Pseudomonadati</taxon>
        <taxon>Bacteroidota</taxon>
        <taxon>Flavobacteriia</taxon>
        <taxon>Flavobacteriales</taxon>
        <taxon>Flavobacteriaceae</taxon>
        <taxon>Zobellia</taxon>
    </lineage>
</organism>
<dbReference type="Pfam" id="PF16344">
    <property type="entry name" value="FecR_C"/>
    <property type="match status" value="1"/>
</dbReference>
<dbReference type="GO" id="GO:0016989">
    <property type="term" value="F:sigma factor antagonist activity"/>
    <property type="evidence" value="ECO:0007669"/>
    <property type="project" value="TreeGrafter"/>
</dbReference>
<dbReference type="Gene3D" id="2.60.120.1440">
    <property type="match status" value="1"/>
</dbReference>
<feature type="domain" description="FecR protein" evidence="2">
    <location>
        <begin position="177"/>
        <end position="272"/>
    </location>
</feature>
<keyword evidence="5" id="KW-1185">Reference proteome</keyword>
<keyword evidence="1" id="KW-0812">Transmembrane</keyword>
<sequence>MEHETIIKYLNHTASSEEVKDVEDWINSSEKNKEEFNRLKAEYIVSTFDETKYTSKVEEGYIQYRKNIAQSALGKRKKLWANSLKYAAMLAIVFGCTYLYIDRNPYTPSPKVVSDCKKDKKADVITLKMENGTVQVIEEDGLSEVKDSKGNMIGTQQGNKLKYSNKAPLNELTYNTLTVPYGKRFDLILSDGSHVVLNSGTSLRYPVKFIKDKNREVFLTGEAFFEVTKNKKQPFIVNTNGLNIKVLGTKFNVSAYPEDNSTNTVLVEGSVKLRHKDVNDKETSTLLTPGHLASLNKADRKIMVENAETSIYTAWMNGDVIFRHLSFKNIIKKLERHYNVHITNKNPELDEELFTASFNNKTLDEVLKTFKDNYGIDYTIANNQVTINP</sequence>
<dbReference type="RefSeq" id="WP_013993648.1">
    <property type="nucleotide sequence ID" value="NC_015844.1"/>
</dbReference>
<evidence type="ECO:0000259" key="2">
    <source>
        <dbReference type="Pfam" id="PF04773"/>
    </source>
</evidence>
<protein>
    <submittedName>
        <fullName evidence="4">Anti-sigma factor</fullName>
    </submittedName>
</protein>
<name>G0L5S2_ZOBGA</name>
<evidence type="ECO:0000313" key="5">
    <source>
        <dbReference type="Proteomes" id="UP000008898"/>
    </source>
</evidence>
<reference evidence="5" key="1">
    <citation type="submission" date="2009-07" db="EMBL/GenBank/DDBJ databases">
        <title>Complete genome sequence of Zobellia galactanivorans Dsij.</title>
        <authorList>
            <consortium name="Genoscope - CEA"/>
        </authorList>
    </citation>
    <scope>NUCLEOTIDE SEQUENCE [LARGE SCALE GENOMIC DNA]</scope>
    <source>
        <strain evidence="5">DSM 12802 / CCUG 47099 / CIP 106680 / NCIMB 13871 / Dsij</strain>
    </source>
</reference>
<dbReference type="InterPro" id="IPR012373">
    <property type="entry name" value="Ferrdict_sens_TM"/>
</dbReference>
<dbReference type="KEGG" id="zga:ZOBELLIA_2293"/>
<evidence type="ECO:0000313" key="4">
    <source>
        <dbReference type="EMBL" id="CAZ96448.1"/>
    </source>
</evidence>
<dbReference type="OrthoDB" id="704021at2"/>
<evidence type="ECO:0000259" key="3">
    <source>
        <dbReference type="Pfam" id="PF16344"/>
    </source>
</evidence>
<dbReference type="STRING" id="63186.ZOBELLIA_2293"/>
<dbReference type="Gene3D" id="3.55.50.30">
    <property type="match status" value="1"/>
</dbReference>
<accession>G0L5S2</accession>
<dbReference type="Pfam" id="PF04773">
    <property type="entry name" value="FecR"/>
    <property type="match status" value="1"/>
</dbReference>
<dbReference type="PANTHER" id="PTHR30273">
    <property type="entry name" value="PERIPLASMIC SIGNAL SENSOR AND SIGMA FACTOR ACTIVATOR FECR-RELATED"/>
    <property type="match status" value="1"/>
</dbReference>
<gene>
    <name evidence="4" type="ordered locus">zobellia_2293</name>
</gene>
<dbReference type="PATRIC" id="fig|63186.3.peg.2258"/>